<evidence type="ECO:0000313" key="2">
    <source>
        <dbReference type="EMBL" id="OGI37997.1"/>
    </source>
</evidence>
<feature type="domain" description="EAL" evidence="1">
    <location>
        <begin position="1"/>
        <end position="188"/>
    </location>
</feature>
<gene>
    <name evidence="2" type="ORF">A2140_07740</name>
</gene>
<name>A0A1F6SYI3_9PROT</name>
<dbReference type="AlphaFoldDB" id="A0A1F6SYI3"/>
<dbReference type="InterPro" id="IPR050706">
    <property type="entry name" value="Cyclic-di-GMP_PDE-like"/>
</dbReference>
<evidence type="ECO:0000313" key="3">
    <source>
        <dbReference type="Proteomes" id="UP000178379"/>
    </source>
</evidence>
<dbReference type="Pfam" id="PF00563">
    <property type="entry name" value="EAL"/>
    <property type="match status" value="1"/>
</dbReference>
<comment type="caution">
    <text evidence="2">The sequence shown here is derived from an EMBL/GenBank/DDBJ whole genome shotgun (WGS) entry which is preliminary data.</text>
</comment>
<dbReference type="EMBL" id="MFSQ01000132">
    <property type="protein sequence ID" value="OGI37997.1"/>
    <property type="molecule type" value="Genomic_DNA"/>
</dbReference>
<dbReference type="GO" id="GO:0071111">
    <property type="term" value="F:cyclic-guanylate-specific phosphodiesterase activity"/>
    <property type="evidence" value="ECO:0007669"/>
    <property type="project" value="InterPro"/>
</dbReference>
<dbReference type="Gene3D" id="3.20.20.450">
    <property type="entry name" value="EAL domain"/>
    <property type="match status" value="1"/>
</dbReference>
<dbReference type="PANTHER" id="PTHR33121">
    <property type="entry name" value="CYCLIC DI-GMP PHOSPHODIESTERASE PDEF"/>
    <property type="match status" value="1"/>
</dbReference>
<reference evidence="2 3" key="1">
    <citation type="journal article" date="2016" name="Nat. Commun.">
        <title>Thousands of microbial genomes shed light on interconnected biogeochemical processes in an aquifer system.</title>
        <authorList>
            <person name="Anantharaman K."/>
            <person name="Brown C.T."/>
            <person name="Hug L.A."/>
            <person name="Sharon I."/>
            <person name="Castelle C.J."/>
            <person name="Probst A.J."/>
            <person name="Thomas B.C."/>
            <person name="Singh A."/>
            <person name="Wilkins M.J."/>
            <person name="Karaoz U."/>
            <person name="Brodie E.L."/>
            <person name="Williams K.H."/>
            <person name="Hubbard S.S."/>
            <person name="Banfield J.F."/>
        </authorList>
    </citation>
    <scope>NUCLEOTIDE SEQUENCE [LARGE SCALE GENOMIC DNA]</scope>
</reference>
<dbReference type="InterPro" id="IPR035919">
    <property type="entry name" value="EAL_sf"/>
</dbReference>
<proteinExistence type="predicted"/>
<dbReference type="InterPro" id="IPR001633">
    <property type="entry name" value="EAL_dom"/>
</dbReference>
<dbReference type="PANTHER" id="PTHR33121:SF70">
    <property type="entry name" value="SIGNALING PROTEIN YKOW"/>
    <property type="match status" value="1"/>
</dbReference>
<protein>
    <recommendedName>
        <fullName evidence="1">EAL domain-containing protein</fullName>
    </recommendedName>
</protein>
<dbReference type="CDD" id="cd01948">
    <property type="entry name" value="EAL"/>
    <property type="match status" value="1"/>
</dbReference>
<sequence>MTYWGIGEALDQCRSWCRQDLRISIAVNISARCLHDARFLGVVRDALGASGLKPDCIEFEITESAIMLEPERSRAMLQEFRSLGITQSIDDFGTGFTSLSYLKDLPIDKVKIDRSFVTNMLRNDRDAILVRSTIDLAHNMGYQVIAEGVEDENTWAALENLGCDVIQGYYVARPMTASALEEWIGRSQWQMVANF</sequence>
<dbReference type="PROSITE" id="PS50883">
    <property type="entry name" value="EAL"/>
    <property type="match status" value="1"/>
</dbReference>
<accession>A0A1F6SYI3</accession>
<dbReference type="SUPFAM" id="SSF141868">
    <property type="entry name" value="EAL domain-like"/>
    <property type="match status" value="1"/>
</dbReference>
<dbReference type="SMART" id="SM00052">
    <property type="entry name" value="EAL"/>
    <property type="match status" value="1"/>
</dbReference>
<evidence type="ECO:0000259" key="1">
    <source>
        <dbReference type="PROSITE" id="PS50883"/>
    </source>
</evidence>
<dbReference type="Proteomes" id="UP000178379">
    <property type="component" value="Unassembled WGS sequence"/>
</dbReference>
<organism evidence="2 3">
    <name type="scientific">Candidatus Muproteobacteria bacterium RBG_16_62_13</name>
    <dbReference type="NCBI Taxonomy" id="1817756"/>
    <lineage>
        <taxon>Bacteria</taxon>
        <taxon>Pseudomonadati</taxon>
        <taxon>Pseudomonadota</taxon>
        <taxon>Candidatus Muproteobacteria</taxon>
    </lineage>
</organism>
<dbReference type="STRING" id="1817756.A2140_07740"/>